<dbReference type="Gene3D" id="3.40.50.12780">
    <property type="entry name" value="N-terminal domain of ligase-like"/>
    <property type="match status" value="1"/>
</dbReference>
<dbReference type="SUPFAM" id="SSF56801">
    <property type="entry name" value="Acetyl-CoA synthetase-like"/>
    <property type="match status" value="1"/>
</dbReference>
<evidence type="ECO:0000313" key="3">
    <source>
        <dbReference type="Proteomes" id="UP001163203"/>
    </source>
</evidence>
<evidence type="ECO:0000259" key="1">
    <source>
        <dbReference type="Pfam" id="PF00501"/>
    </source>
</evidence>
<protein>
    <submittedName>
        <fullName evidence="2">AMP-binding protein</fullName>
    </submittedName>
</protein>
<organism evidence="2 3">
    <name type="scientific">Amycolatopsis cynarae</name>
    <dbReference type="NCBI Taxonomy" id="2995223"/>
    <lineage>
        <taxon>Bacteria</taxon>
        <taxon>Bacillati</taxon>
        <taxon>Actinomycetota</taxon>
        <taxon>Actinomycetes</taxon>
        <taxon>Pseudonocardiales</taxon>
        <taxon>Pseudonocardiaceae</taxon>
        <taxon>Amycolatopsis</taxon>
    </lineage>
</organism>
<dbReference type="PROSITE" id="PS00455">
    <property type="entry name" value="AMP_BINDING"/>
    <property type="match status" value="1"/>
</dbReference>
<dbReference type="InterPro" id="IPR042099">
    <property type="entry name" value="ANL_N_sf"/>
</dbReference>
<dbReference type="Pfam" id="PF00501">
    <property type="entry name" value="AMP-binding"/>
    <property type="match status" value="1"/>
</dbReference>
<reference evidence="2" key="1">
    <citation type="submission" date="2022-11" db="EMBL/GenBank/DDBJ databases">
        <authorList>
            <person name="Mo P."/>
        </authorList>
    </citation>
    <scope>NUCLEOTIDE SEQUENCE</scope>
    <source>
        <strain evidence="2">HUAS 11-8</strain>
    </source>
</reference>
<dbReference type="Proteomes" id="UP001163203">
    <property type="component" value="Chromosome"/>
</dbReference>
<proteinExistence type="predicted"/>
<feature type="domain" description="AMP-dependent synthetase/ligase" evidence="1">
    <location>
        <begin position="22"/>
        <end position="373"/>
    </location>
</feature>
<keyword evidence="3" id="KW-1185">Reference proteome</keyword>
<name>A0ABY7B6I7_9PSEU</name>
<dbReference type="Gene3D" id="3.30.300.30">
    <property type="match status" value="1"/>
</dbReference>
<dbReference type="PANTHER" id="PTHR45527:SF1">
    <property type="entry name" value="FATTY ACID SYNTHASE"/>
    <property type="match status" value="1"/>
</dbReference>
<accession>A0ABY7B6I7</accession>
<gene>
    <name evidence="2" type="ORF">ORV05_09260</name>
</gene>
<evidence type="ECO:0000313" key="2">
    <source>
        <dbReference type="EMBL" id="WAL67939.1"/>
    </source>
</evidence>
<dbReference type="RefSeq" id="WP_268758034.1">
    <property type="nucleotide sequence ID" value="NZ_CP113836.1"/>
</dbReference>
<dbReference type="PANTHER" id="PTHR45527">
    <property type="entry name" value="NONRIBOSOMAL PEPTIDE SYNTHETASE"/>
    <property type="match status" value="1"/>
</dbReference>
<sequence>MMETSFTGLHSRFLRGLELSADGVAVQVGGQALGYARLHDLALLWGGALADSGARTVGVLAAKGVTAYAGILAGLYAGATVVPLRPDFPAARTAQMIDAAEVDAVIADARGFALLPEVLGARRPAVLAPECAGGPSVLRPLDSQALAAPRSVSPKDTAYVLFTSGSTGRPKGVRIGHGAADHYFGLLDARYDFSPDDVFSQTFDLNFDCAMFDLFCAWGAGARAVVLPPAAYRGLPAFAAEHGLTVWFSTPSAIDLVRRTGGLAPGAMPGLRWSFFAGEALNVRDTADWRTAASSSIVENLYGPTELTITVAGYRWDDEETPRVAVNGVVPIGAVHAGHDFVLLAENDAEAGTEAGAEGELCIAGPQLTPGYLDPADERGRFVERDGCRFYRTGDRVRRLRGGDLAYLGRLDSQVQVLGWRVELTEVEHALRDCGVRDAVALGVATELGTELFVFYTGPERPVIELVRALRRVLPEGVIPRRYRNVVEFPLNANRKIDRKALAAEAAGLLAPAPVG</sequence>
<dbReference type="InterPro" id="IPR045851">
    <property type="entry name" value="AMP-bd_C_sf"/>
</dbReference>
<dbReference type="InterPro" id="IPR000873">
    <property type="entry name" value="AMP-dep_synth/lig_dom"/>
</dbReference>
<dbReference type="EMBL" id="CP113836">
    <property type="protein sequence ID" value="WAL67939.1"/>
    <property type="molecule type" value="Genomic_DNA"/>
</dbReference>
<dbReference type="InterPro" id="IPR020845">
    <property type="entry name" value="AMP-binding_CS"/>
</dbReference>